<dbReference type="EMBL" id="WENB01000017">
    <property type="protein sequence ID" value="KAF0412032.1"/>
    <property type="molecule type" value="Genomic_DNA"/>
</dbReference>
<dbReference type="Pfam" id="PF13462">
    <property type="entry name" value="Thioredoxin_4"/>
    <property type="match status" value="1"/>
</dbReference>
<feature type="domain" description="Thioredoxin-like fold" evidence="1">
    <location>
        <begin position="12"/>
        <end position="152"/>
    </location>
</feature>
<dbReference type="Gene3D" id="3.40.30.10">
    <property type="entry name" value="Glutaredoxin"/>
    <property type="match status" value="1"/>
</dbReference>
<protein>
    <submittedName>
        <fullName evidence="2">Thioredoxin domain-containing protein</fullName>
    </submittedName>
</protein>
<accession>A0ABQ6XEA7</accession>
<dbReference type="InterPro" id="IPR012336">
    <property type="entry name" value="Thioredoxin-like_fold"/>
</dbReference>
<evidence type="ECO:0000313" key="3">
    <source>
        <dbReference type="Proteomes" id="UP000472573"/>
    </source>
</evidence>
<sequence length="163" mass="18428">MSQYTLESRQLNTVNYGLVNAAHDVTVILNLGCPDSRAWYLENEETLFAKVDTGKIRLHLKFWNKPLDNLINGGIANQYIDYQHPAKVRKLIHDIFTNQDQLNQLTEAQVAPYLRAIYSLTEQNNLATNLTAKEITAAGITGLPSIIVDDELKPEKSFELKTL</sequence>
<proteinExistence type="predicted"/>
<gene>
    <name evidence="2" type="ORF">GBO79_10335</name>
</gene>
<organism evidence="2 3">
    <name type="scientific">Pediococcus pentosaceus</name>
    <dbReference type="NCBI Taxonomy" id="1255"/>
    <lineage>
        <taxon>Bacteria</taxon>
        <taxon>Bacillati</taxon>
        <taxon>Bacillota</taxon>
        <taxon>Bacilli</taxon>
        <taxon>Lactobacillales</taxon>
        <taxon>Lactobacillaceae</taxon>
        <taxon>Pediococcus</taxon>
    </lineage>
</organism>
<name>A0ABQ6XEA7_PEDPE</name>
<dbReference type="SUPFAM" id="SSF52833">
    <property type="entry name" value="Thioredoxin-like"/>
    <property type="match status" value="1"/>
</dbReference>
<dbReference type="RefSeq" id="WP_159276883.1">
    <property type="nucleotide sequence ID" value="NZ_JADOFO010000008.1"/>
</dbReference>
<dbReference type="Gene3D" id="1.10.1200.90">
    <property type="entry name" value="DsbA-like domain"/>
    <property type="match status" value="1"/>
</dbReference>
<evidence type="ECO:0000259" key="1">
    <source>
        <dbReference type="Pfam" id="PF13462"/>
    </source>
</evidence>
<reference evidence="2 3" key="1">
    <citation type="submission" date="2019-10" db="EMBL/GenBank/DDBJ databases">
        <authorList>
            <person name="Irmler S."/>
            <person name="Berthoud H."/>
            <person name="Roetschi A."/>
            <person name="Arias E."/>
            <person name="Shani N."/>
            <person name="Wuethrich D."/>
            <person name="Bruggmann R."/>
        </authorList>
    </citation>
    <scope>NUCLEOTIDE SEQUENCE [LARGE SCALE GENOMIC DNA]</scope>
    <source>
        <strain evidence="2 3">FAM13073</strain>
    </source>
</reference>
<reference evidence="3" key="2">
    <citation type="submission" date="2020-03" db="EMBL/GenBank/DDBJ databases">
        <title>SpeciesPrimer: A bioinformatics pipeline dedicated to the design of qPCR primers for the quantification of bacterial species.</title>
        <authorList>
            <person name="Dreier M."/>
            <person name="Berthoud H."/>
            <person name="Shani N."/>
            <person name="Wechsler D."/>
            <person name="Junier P."/>
        </authorList>
    </citation>
    <scope>NUCLEOTIDE SEQUENCE [LARGE SCALE GENOMIC DNA]</scope>
    <source>
        <strain evidence="3">FAM13073</strain>
    </source>
</reference>
<evidence type="ECO:0000313" key="2">
    <source>
        <dbReference type="EMBL" id="KAF0412032.1"/>
    </source>
</evidence>
<comment type="caution">
    <text evidence="2">The sequence shown here is derived from an EMBL/GenBank/DDBJ whole genome shotgun (WGS) entry which is preliminary data.</text>
</comment>
<keyword evidence="3" id="KW-1185">Reference proteome</keyword>
<dbReference type="Proteomes" id="UP000472573">
    <property type="component" value="Unassembled WGS sequence"/>
</dbReference>
<dbReference type="InterPro" id="IPR036249">
    <property type="entry name" value="Thioredoxin-like_sf"/>
</dbReference>